<evidence type="ECO:0000313" key="7">
    <source>
        <dbReference type="Proteomes" id="UP001161389"/>
    </source>
</evidence>
<proteinExistence type="predicted"/>
<dbReference type="GO" id="GO:0009055">
    <property type="term" value="F:electron transfer activity"/>
    <property type="evidence" value="ECO:0007669"/>
    <property type="project" value="InterPro"/>
</dbReference>
<dbReference type="PROSITE" id="PS51007">
    <property type="entry name" value="CYTC"/>
    <property type="match status" value="1"/>
</dbReference>
<dbReference type="PROSITE" id="PS51257">
    <property type="entry name" value="PROKAR_LIPOPROTEIN"/>
    <property type="match status" value="1"/>
</dbReference>
<comment type="caution">
    <text evidence="6">The sequence shown here is derived from an EMBL/GenBank/DDBJ whole genome shotgun (WGS) entry which is preliminary data.</text>
</comment>
<keyword evidence="1 4" id="KW-0349">Heme</keyword>
<feature type="domain" description="Cytochrome c" evidence="5">
    <location>
        <begin position="25"/>
        <end position="103"/>
    </location>
</feature>
<organism evidence="6 7">
    <name type="scientific">Litoribrevibacter albus</name>
    <dbReference type="NCBI Taxonomy" id="1473156"/>
    <lineage>
        <taxon>Bacteria</taxon>
        <taxon>Pseudomonadati</taxon>
        <taxon>Pseudomonadota</taxon>
        <taxon>Gammaproteobacteria</taxon>
        <taxon>Oceanospirillales</taxon>
        <taxon>Oceanospirillaceae</taxon>
        <taxon>Litoribrevibacter</taxon>
    </lineage>
</organism>
<dbReference type="GO" id="GO:0020037">
    <property type="term" value="F:heme binding"/>
    <property type="evidence" value="ECO:0007669"/>
    <property type="project" value="InterPro"/>
</dbReference>
<dbReference type="Pfam" id="PF13442">
    <property type="entry name" value="Cytochrome_CBB3"/>
    <property type="match status" value="1"/>
</dbReference>
<keyword evidence="7" id="KW-1185">Reference proteome</keyword>
<gene>
    <name evidence="6" type="ORF">GCM10007876_27490</name>
</gene>
<evidence type="ECO:0000256" key="1">
    <source>
        <dbReference type="ARBA" id="ARBA00022617"/>
    </source>
</evidence>
<name>A0AA37SCQ2_9GAMM</name>
<dbReference type="Proteomes" id="UP001161389">
    <property type="component" value="Unassembled WGS sequence"/>
</dbReference>
<evidence type="ECO:0000313" key="6">
    <source>
        <dbReference type="EMBL" id="GLQ32270.1"/>
    </source>
</evidence>
<protein>
    <recommendedName>
        <fullName evidence="5">Cytochrome c domain-containing protein</fullName>
    </recommendedName>
</protein>
<accession>A0AA37SCQ2</accession>
<dbReference type="Gene3D" id="1.10.760.10">
    <property type="entry name" value="Cytochrome c-like domain"/>
    <property type="match status" value="1"/>
</dbReference>
<dbReference type="InterPro" id="IPR036909">
    <property type="entry name" value="Cyt_c-like_dom_sf"/>
</dbReference>
<evidence type="ECO:0000256" key="3">
    <source>
        <dbReference type="ARBA" id="ARBA00023004"/>
    </source>
</evidence>
<keyword evidence="2 4" id="KW-0479">Metal-binding</keyword>
<evidence type="ECO:0000259" key="5">
    <source>
        <dbReference type="PROSITE" id="PS51007"/>
    </source>
</evidence>
<dbReference type="SUPFAM" id="SSF46626">
    <property type="entry name" value="Cytochrome c"/>
    <property type="match status" value="1"/>
</dbReference>
<reference evidence="6" key="1">
    <citation type="journal article" date="2014" name="Int. J. Syst. Evol. Microbiol.">
        <title>Complete genome sequence of Corynebacterium casei LMG S-19264T (=DSM 44701T), isolated from a smear-ripened cheese.</title>
        <authorList>
            <consortium name="US DOE Joint Genome Institute (JGI-PGF)"/>
            <person name="Walter F."/>
            <person name="Albersmeier A."/>
            <person name="Kalinowski J."/>
            <person name="Ruckert C."/>
        </authorList>
    </citation>
    <scope>NUCLEOTIDE SEQUENCE</scope>
    <source>
        <strain evidence="6">NBRC 110071</strain>
    </source>
</reference>
<dbReference type="GO" id="GO:0046872">
    <property type="term" value="F:metal ion binding"/>
    <property type="evidence" value="ECO:0007669"/>
    <property type="project" value="UniProtKB-KW"/>
</dbReference>
<sequence length="112" mass="12470">MKSFLIFFFSGVFISMLLSGCSKPDDEMNGKELYESYCAKCHKSSGKGNFLLGVPDNRGTNLSYWEIKVMITRGSENHKKMRKFKHLTDTQAGLIAAYVMSLKKSGKSGAAK</sequence>
<dbReference type="RefSeq" id="WP_284382207.1">
    <property type="nucleotide sequence ID" value="NZ_BSNM01000015.1"/>
</dbReference>
<evidence type="ECO:0000256" key="4">
    <source>
        <dbReference type="PROSITE-ProRule" id="PRU00433"/>
    </source>
</evidence>
<evidence type="ECO:0000256" key="2">
    <source>
        <dbReference type="ARBA" id="ARBA00022723"/>
    </source>
</evidence>
<keyword evidence="3 4" id="KW-0408">Iron</keyword>
<dbReference type="EMBL" id="BSNM01000015">
    <property type="protein sequence ID" value="GLQ32270.1"/>
    <property type="molecule type" value="Genomic_DNA"/>
</dbReference>
<dbReference type="InterPro" id="IPR009056">
    <property type="entry name" value="Cyt_c-like_dom"/>
</dbReference>
<reference evidence="6" key="2">
    <citation type="submission" date="2023-01" db="EMBL/GenBank/DDBJ databases">
        <title>Draft genome sequence of Litoribrevibacter albus strain NBRC 110071.</title>
        <authorList>
            <person name="Sun Q."/>
            <person name="Mori K."/>
        </authorList>
    </citation>
    <scope>NUCLEOTIDE SEQUENCE</scope>
    <source>
        <strain evidence="6">NBRC 110071</strain>
    </source>
</reference>
<dbReference type="AlphaFoldDB" id="A0AA37SCQ2"/>